<dbReference type="PROSITE" id="PS50975">
    <property type="entry name" value="ATP_GRASP"/>
    <property type="match status" value="1"/>
</dbReference>
<evidence type="ECO:0000256" key="1">
    <source>
        <dbReference type="PROSITE-ProRule" id="PRU00409"/>
    </source>
</evidence>
<evidence type="ECO:0000313" key="4">
    <source>
        <dbReference type="Proteomes" id="UP000245014"/>
    </source>
</evidence>
<keyword evidence="3" id="KW-0436">Ligase</keyword>
<dbReference type="SUPFAM" id="SSF56059">
    <property type="entry name" value="Glutathione synthetase ATP-binding domain-like"/>
    <property type="match status" value="1"/>
</dbReference>
<dbReference type="EMBL" id="QEYI01000003">
    <property type="protein sequence ID" value="PWE21620.1"/>
    <property type="molecule type" value="Genomic_DNA"/>
</dbReference>
<proteinExistence type="predicted"/>
<keyword evidence="1" id="KW-0067">ATP-binding</keyword>
<comment type="caution">
    <text evidence="3">The sequence shown here is derived from an EMBL/GenBank/DDBJ whole genome shotgun (WGS) entry which is preliminary data.</text>
</comment>
<dbReference type="InterPro" id="IPR011761">
    <property type="entry name" value="ATP-grasp"/>
</dbReference>
<dbReference type="GO" id="GO:0005524">
    <property type="term" value="F:ATP binding"/>
    <property type="evidence" value="ECO:0007669"/>
    <property type="project" value="UniProtKB-UniRule"/>
</dbReference>
<dbReference type="Gene3D" id="3.40.50.20">
    <property type="match status" value="1"/>
</dbReference>
<feature type="domain" description="ATP-grasp" evidence="2">
    <location>
        <begin position="118"/>
        <end position="311"/>
    </location>
</feature>
<reference evidence="3 4" key="1">
    <citation type="submission" date="2018-05" db="EMBL/GenBank/DDBJ databases">
        <title>Antimicrobial susceptibility testing and genomic analysis of Arcobacter skirrowii strains and one Arcobacter butzleri isolated from German poultry farms.</title>
        <authorList>
            <person name="Haenel I."/>
            <person name="Hotzel H."/>
            <person name="Tomaso H."/>
            <person name="Busch A."/>
        </authorList>
    </citation>
    <scope>NUCLEOTIDE SEQUENCE [LARGE SCALE GENOMIC DNA]</scope>
    <source>
        <strain evidence="4">v</strain>
    </source>
</reference>
<sequence length="354" mass="39879">MSKILIAGAGGTPSENVIKSLLECEKNETIVGMGSEPSDLILSKASKKYIIPYAVDKEYKNKLLQILNVEKPDLVHFQNDIEILEASRLRETILSTGTKLYMPTHEVIENCVDKGKSAVIWEKEGIKIPKTFDIHTPEDLKRAFDVLGDNDGKIWLRANVGGGGRGALPTNDYEFAKKWIDRFKGWGEFTGAELLTEKTVTWLSIWHEGELVVAQTRRRKSWNLGNRTLSGVTGVTKVGETYSSEEVNRIAQDAIFAIDKRPHGIYGVDMTYDKNGTPNPTEINISRFFTTAYFFTKAGLNMPKIFKDIALYNEFPSLDKKINPLPDGLLWLRGMDCEPLLTTEDEIFKELIQL</sequence>
<organism evidence="3 4">
    <name type="scientific">Aliarcobacter skirrowii</name>
    <dbReference type="NCBI Taxonomy" id="28200"/>
    <lineage>
        <taxon>Bacteria</taxon>
        <taxon>Pseudomonadati</taxon>
        <taxon>Campylobacterota</taxon>
        <taxon>Epsilonproteobacteria</taxon>
        <taxon>Campylobacterales</taxon>
        <taxon>Arcobacteraceae</taxon>
        <taxon>Aliarcobacter</taxon>
    </lineage>
</organism>
<dbReference type="Gene3D" id="3.30.470.20">
    <property type="entry name" value="ATP-grasp fold, B domain"/>
    <property type="match status" value="1"/>
</dbReference>
<gene>
    <name evidence="3" type="ORF">DF188_05240</name>
</gene>
<accession>A0A2U2C0R6</accession>
<dbReference type="GO" id="GO:0046872">
    <property type="term" value="F:metal ion binding"/>
    <property type="evidence" value="ECO:0007669"/>
    <property type="project" value="InterPro"/>
</dbReference>
<evidence type="ECO:0000313" key="3">
    <source>
        <dbReference type="EMBL" id="PWE21620.1"/>
    </source>
</evidence>
<dbReference type="Proteomes" id="UP000245014">
    <property type="component" value="Unassembled WGS sequence"/>
</dbReference>
<dbReference type="GO" id="GO:0016874">
    <property type="term" value="F:ligase activity"/>
    <property type="evidence" value="ECO:0007669"/>
    <property type="project" value="UniProtKB-KW"/>
</dbReference>
<evidence type="ECO:0000259" key="2">
    <source>
        <dbReference type="PROSITE" id="PS50975"/>
    </source>
</evidence>
<dbReference type="RefSeq" id="WP_109158345.1">
    <property type="nucleotide sequence ID" value="NZ_QEYI01000003.1"/>
</dbReference>
<keyword evidence="1" id="KW-0547">Nucleotide-binding</keyword>
<dbReference type="AlphaFoldDB" id="A0A2U2C0R6"/>
<protein>
    <submittedName>
        <fullName evidence="3">Carboxylate--amine ligase</fullName>
    </submittedName>
</protein>
<name>A0A2U2C0R6_9BACT</name>